<keyword evidence="3" id="KW-1185">Reference proteome</keyword>
<evidence type="ECO:0000313" key="3">
    <source>
        <dbReference type="Proteomes" id="UP001190926"/>
    </source>
</evidence>
<feature type="compositionally biased region" description="Polar residues" evidence="1">
    <location>
        <begin position="40"/>
        <end position="51"/>
    </location>
</feature>
<gene>
    <name evidence="2" type="ORF">C2S53_000661</name>
</gene>
<evidence type="ECO:0000313" key="2">
    <source>
        <dbReference type="EMBL" id="KAH6825009.1"/>
    </source>
</evidence>
<organism evidence="2 3">
    <name type="scientific">Perilla frutescens var. hirtella</name>
    <name type="common">Perilla citriodora</name>
    <name type="synonym">Perilla setoyensis</name>
    <dbReference type="NCBI Taxonomy" id="608512"/>
    <lineage>
        <taxon>Eukaryota</taxon>
        <taxon>Viridiplantae</taxon>
        <taxon>Streptophyta</taxon>
        <taxon>Embryophyta</taxon>
        <taxon>Tracheophyta</taxon>
        <taxon>Spermatophyta</taxon>
        <taxon>Magnoliopsida</taxon>
        <taxon>eudicotyledons</taxon>
        <taxon>Gunneridae</taxon>
        <taxon>Pentapetalae</taxon>
        <taxon>asterids</taxon>
        <taxon>lamiids</taxon>
        <taxon>Lamiales</taxon>
        <taxon>Lamiaceae</taxon>
        <taxon>Nepetoideae</taxon>
        <taxon>Elsholtzieae</taxon>
        <taxon>Perilla</taxon>
    </lineage>
</organism>
<evidence type="ECO:0000256" key="1">
    <source>
        <dbReference type="SAM" id="MobiDB-lite"/>
    </source>
</evidence>
<sequence length="73" mass="7819">MDPKSYLTPKIQFFRKIALARLSPQACCSLPSSPRGARPSTPSLPHSTVTPRTPLLSSGRRALCLESVAKAAV</sequence>
<protein>
    <submittedName>
        <fullName evidence="2">Uncharacterized protein</fullName>
    </submittedName>
</protein>
<feature type="region of interest" description="Disordered" evidence="1">
    <location>
        <begin position="30"/>
        <end position="53"/>
    </location>
</feature>
<dbReference type="Proteomes" id="UP001190926">
    <property type="component" value="Unassembled WGS sequence"/>
</dbReference>
<accession>A0AAD4P355</accession>
<dbReference type="EMBL" id="SDAM02000267">
    <property type="protein sequence ID" value="KAH6825009.1"/>
    <property type="molecule type" value="Genomic_DNA"/>
</dbReference>
<proteinExistence type="predicted"/>
<comment type="caution">
    <text evidence="2">The sequence shown here is derived from an EMBL/GenBank/DDBJ whole genome shotgun (WGS) entry which is preliminary data.</text>
</comment>
<name>A0AAD4P355_PERFH</name>
<reference evidence="2 3" key="1">
    <citation type="journal article" date="2021" name="Nat. Commun.">
        <title>Incipient diploidization of the medicinal plant Perilla within 10,000 years.</title>
        <authorList>
            <person name="Zhang Y."/>
            <person name="Shen Q."/>
            <person name="Leng L."/>
            <person name="Zhang D."/>
            <person name="Chen S."/>
            <person name="Shi Y."/>
            <person name="Ning Z."/>
            <person name="Chen S."/>
        </authorList>
    </citation>
    <scope>NUCLEOTIDE SEQUENCE [LARGE SCALE GENOMIC DNA]</scope>
    <source>
        <strain evidence="3">cv. PC099</strain>
    </source>
</reference>
<dbReference type="AlphaFoldDB" id="A0AAD4P355"/>